<keyword evidence="3" id="KW-0812">Transmembrane</keyword>
<keyword evidence="3" id="KW-0472">Membrane</keyword>
<feature type="coiled-coil region" evidence="1">
    <location>
        <begin position="369"/>
        <end position="403"/>
    </location>
</feature>
<feature type="transmembrane region" description="Helical" evidence="3">
    <location>
        <begin position="172"/>
        <end position="190"/>
    </location>
</feature>
<dbReference type="CDD" id="cd07302">
    <property type="entry name" value="CHD"/>
    <property type="match status" value="1"/>
</dbReference>
<protein>
    <recommendedName>
        <fullName evidence="4">Guanylate cyclase domain-containing protein</fullName>
    </recommendedName>
</protein>
<keyword evidence="3" id="KW-1133">Transmembrane helix</keyword>
<feature type="region of interest" description="Disordered" evidence="2">
    <location>
        <begin position="308"/>
        <end position="329"/>
    </location>
</feature>
<dbReference type="PROSITE" id="PS50125">
    <property type="entry name" value="GUANYLATE_CYCLASE_2"/>
    <property type="match status" value="1"/>
</dbReference>
<accession>A0AAD3DCY3</accession>
<evidence type="ECO:0000256" key="2">
    <source>
        <dbReference type="SAM" id="MobiDB-lite"/>
    </source>
</evidence>
<evidence type="ECO:0000256" key="1">
    <source>
        <dbReference type="SAM" id="Coils"/>
    </source>
</evidence>
<keyword evidence="6" id="KW-1185">Reference proteome</keyword>
<feature type="transmembrane region" description="Helical" evidence="3">
    <location>
        <begin position="211"/>
        <end position="233"/>
    </location>
</feature>
<feature type="transmembrane region" description="Helical" evidence="3">
    <location>
        <begin position="579"/>
        <end position="601"/>
    </location>
</feature>
<dbReference type="PANTHER" id="PTHR43336:SF3">
    <property type="entry name" value="GUANYLATE CYCLASE DOMAIN-CONTAINING PROTEIN"/>
    <property type="match status" value="1"/>
</dbReference>
<gene>
    <name evidence="5" type="ORF">CTEN210_17487</name>
</gene>
<dbReference type="GO" id="GO:0035556">
    <property type="term" value="P:intracellular signal transduction"/>
    <property type="evidence" value="ECO:0007669"/>
    <property type="project" value="InterPro"/>
</dbReference>
<dbReference type="Pfam" id="PF00211">
    <property type="entry name" value="Guanylate_cyc"/>
    <property type="match status" value="1"/>
</dbReference>
<name>A0AAD3DCY3_9STRA</name>
<feature type="transmembrane region" description="Helical" evidence="3">
    <location>
        <begin position="253"/>
        <end position="271"/>
    </location>
</feature>
<feature type="transmembrane region" description="Helical" evidence="3">
    <location>
        <begin position="441"/>
        <end position="458"/>
    </location>
</feature>
<feature type="region of interest" description="Disordered" evidence="2">
    <location>
        <begin position="939"/>
        <end position="977"/>
    </location>
</feature>
<dbReference type="Gene3D" id="3.30.70.1230">
    <property type="entry name" value="Nucleotide cyclase"/>
    <property type="match status" value="1"/>
</dbReference>
<feature type="transmembrane region" description="Helical" evidence="3">
    <location>
        <begin position="146"/>
        <end position="166"/>
    </location>
</feature>
<dbReference type="Proteomes" id="UP001054902">
    <property type="component" value="Unassembled WGS sequence"/>
</dbReference>
<dbReference type="PROSITE" id="PS50096">
    <property type="entry name" value="IQ"/>
    <property type="match status" value="1"/>
</dbReference>
<dbReference type="PANTHER" id="PTHR43336">
    <property type="entry name" value="OXYGEN SENSOR HISTIDINE KINASE RESPONSE REGULATOR DEVS/DOSS"/>
    <property type="match status" value="1"/>
</dbReference>
<dbReference type="AlphaFoldDB" id="A0AAD3DCY3"/>
<reference evidence="5 6" key="1">
    <citation type="journal article" date="2021" name="Sci. Rep.">
        <title>The genome of the diatom Chaetoceros tenuissimus carries an ancient integrated fragment of an extant virus.</title>
        <authorList>
            <person name="Hongo Y."/>
            <person name="Kimura K."/>
            <person name="Takaki Y."/>
            <person name="Yoshida Y."/>
            <person name="Baba S."/>
            <person name="Kobayashi G."/>
            <person name="Nagasaki K."/>
            <person name="Hano T."/>
            <person name="Tomaru Y."/>
        </authorList>
    </citation>
    <scope>NUCLEOTIDE SEQUENCE [LARGE SCALE GENOMIC DNA]</scope>
    <source>
        <strain evidence="5 6">NIES-3715</strain>
    </source>
</reference>
<proteinExistence type="predicted"/>
<sequence length="1131" mass="130641">MLPDNDNNRMEPRKRRQGSILRMPGEAVLMRECGMQRRLSFKEQDINDVSSRRNRMDNFDAQYIQTSTNASSYTDEESENKSANKQNFKTSAPIWKLMRPQLSCSSRHSDTTTESALREKNQQRSDLRRIIVHTCKKIEMSTSWNILVLIFTIILLLGGILPLFLRGGMQKILDPLFLITIIVLIMDMFVASQTQHKYFYLRWKSWTDFSFGSFLFFYDFISVISLIVDISWVKRMIVTSDIEIQVENGEPMYNSKGLLHVNVMIMFGIVFRMARVARFLRIATVLSCSKATSTKILTCLSKRPKTKDQIETSSSRKSSKETNLDEAEAKTQIQIKTNDQDILKEISHIDKYRKAAVIIQRSWRKYYSNESIKQKQAEELEKKRKMNERIARLQKNYRRSSVRELAPIIPPTSKSAANRRRRRRKNSDIGRVMNEFTTKKVAYGTIIAIALTTLFTPFETDVTNPFAMVALHNSMTNLRRNAIEEGDKTLFTEGAKIHRQNAEKSSNYDMVNFSFEDLRENSTGIFHFNVMKEGDISANNEILVITVIGDDAKSIAYFDRFGAQQSLGGIGLLFLCFDIFVWFLGLLFFAGPVTTLVVIPIERMIRLLNMLVRDPLGYDSTENFYRFTSEEEEIVKYTCWTNRNMKGMETMFLMNTIIRIGSLMKVGYGAAGVEIIRASLRKNSKSSVTLRENQKAVTVSCIFMFCDIRRFTAASECLQEEVFLFTNKIAEVVHSVCHSLGGYAVKNVGDAFLMNWKLEEPRGEMLRADNKQADKALLSCVHICMALCNEEFFLKDISKDTRERLQDKFKKQKGNLVHLGFGLHAGKAVEGAIGSPRKLDATYLSNEVELAEFLESTTKKYGVDILMSGSFYQLLHHSNQRRCRQIDEVFFGDDSDEDETDFVEIPEEEGENYMRLYTFDFELESLQELTKSAIEKLHRNKSKKEVSRESNEMNRSVFGRRSITNLNRSKTSNQNRKSTLIPAQNMELRRSTGARFPQTKSNSRFLHVFRQRESLSEIVRVRSSDISSSEKELKNKKEVFFQLPNGKVKYHSALWKDESIKAMRKKYNSSFYQRFVNGFICYQGGDWINARKEFELMVNCYQDQPSALLLSKMSATNFIPPRNFRLRLAKC</sequence>
<evidence type="ECO:0000259" key="4">
    <source>
        <dbReference type="PROSITE" id="PS50125"/>
    </source>
</evidence>
<comment type="caution">
    <text evidence="5">The sequence shown here is derived from an EMBL/GenBank/DDBJ whole genome shotgun (WGS) entry which is preliminary data.</text>
</comment>
<evidence type="ECO:0000313" key="5">
    <source>
        <dbReference type="EMBL" id="GFH61011.1"/>
    </source>
</evidence>
<dbReference type="SMART" id="SM00044">
    <property type="entry name" value="CYCc"/>
    <property type="match status" value="1"/>
</dbReference>
<organism evidence="5 6">
    <name type="scientific">Chaetoceros tenuissimus</name>
    <dbReference type="NCBI Taxonomy" id="426638"/>
    <lineage>
        <taxon>Eukaryota</taxon>
        <taxon>Sar</taxon>
        <taxon>Stramenopiles</taxon>
        <taxon>Ochrophyta</taxon>
        <taxon>Bacillariophyta</taxon>
        <taxon>Coscinodiscophyceae</taxon>
        <taxon>Chaetocerotophycidae</taxon>
        <taxon>Chaetocerotales</taxon>
        <taxon>Chaetocerotaceae</taxon>
        <taxon>Chaetoceros</taxon>
    </lineage>
</organism>
<feature type="compositionally biased region" description="Polar residues" evidence="2">
    <location>
        <begin position="962"/>
        <end position="977"/>
    </location>
</feature>
<feature type="compositionally biased region" description="Basic and acidic residues" evidence="2">
    <location>
        <begin position="318"/>
        <end position="329"/>
    </location>
</feature>
<dbReference type="InterPro" id="IPR001054">
    <property type="entry name" value="A/G_cyclase"/>
</dbReference>
<feature type="region of interest" description="Disordered" evidence="2">
    <location>
        <begin position="408"/>
        <end position="428"/>
    </location>
</feature>
<dbReference type="GO" id="GO:0009190">
    <property type="term" value="P:cyclic nucleotide biosynthetic process"/>
    <property type="evidence" value="ECO:0007669"/>
    <property type="project" value="InterPro"/>
</dbReference>
<feature type="domain" description="Guanylate cyclase" evidence="4">
    <location>
        <begin position="702"/>
        <end position="855"/>
    </location>
</feature>
<keyword evidence="1" id="KW-0175">Coiled coil</keyword>
<evidence type="ECO:0000256" key="3">
    <source>
        <dbReference type="SAM" id="Phobius"/>
    </source>
</evidence>
<dbReference type="SUPFAM" id="SSF55073">
    <property type="entry name" value="Nucleotide cyclase"/>
    <property type="match status" value="1"/>
</dbReference>
<evidence type="ECO:0000313" key="6">
    <source>
        <dbReference type="Proteomes" id="UP001054902"/>
    </source>
</evidence>
<dbReference type="EMBL" id="BLLK01000069">
    <property type="protein sequence ID" value="GFH61011.1"/>
    <property type="molecule type" value="Genomic_DNA"/>
</dbReference>
<dbReference type="InterPro" id="IPR029787">
    <property type="entry name" value="Nucleotide_cyclase"/>
</dbReference>
<feature type="compositionally biased region" description="Basic and acidic residues" evidence="2">
    <location>
        <begin position="939"/>
        <end position="952"/>
    </location>
</feature>